<evidence type="ECO:0000256" key="9">
    <source>
        <dbReference type="ARBA" id="ARBA00023180"/>
    </source>
</evidence>
<keyword evidence="4 10" id="KW-0121">Carboxypeptidase</keyword>
<accession>A0AA88RKG1</accession>
<dbReference type="PANTHER" id="PTHR11802">
    <property type="entry name" value="SERINE PROTEASE FAMILY S10 SERINE CARBOXYPEPTIDASE"/>
    <property type="match status" value="1"/>
</dbReference>
<dbReference type="GO" id="GO:0005576">
    <property type="term" value="C:extracellular region"/>
    <property type="evidence" value="ECO:0007669"/>
    <property type="project" value="UniProtKB-SubCell"/>
</dbReference>
<feature type="chain" id="PRO_5041516701" description="Carboxypeptidase" evidence="10">
    <location>
        <begin position="30"/>
        <end position="1100"/>
    </location>
</feature>
<dbReference type="InterPro" id="IPR001563">
    <property type="entry name" value="Peptidase_S10"/>
</dbReference>
<comment type="caution">
    <text evidence="11">The sequence shown here is derived from an EMBL/GenBank/DDBJ whole genome shotgun (WGS) entry which is preliminary data.</text>
</comment>
<evidence type="ECO:0000313" key="12">
    <source>
        <dbReference type="Proteomes" id="UP001187471"/>
    </source>
</evidence>
<keyword evidence="8" id="KW-1015">Disulfide bond</keyword>
<evidence type="ECO:0000256" key="4">
    <source>
        <dbReference type="ARBA" id="ARBA00022645"/>
    </source>
</evidence>
<dbReference type="Pfam" id="PF00450">
    <property type="entry name" value="Peptidase_S10"/>
    <property type="match status" value="3"/>
</dbReference>
<dbReference type="Proteomes" id="UP001187471">
    <property type="component" value="Unassembled WGS sequence"/>
</dbReference>
<keyword evidence="5 10" id="KW-0645">Protease</keyword>
<evidence type="ECO:0000256" key="5">
    <source>
        <dbReference type="ARBA" id="ARBA00022670"/>
    </source>
</evidence>
<keyword evidence="6 10" id="KW-0732">Signal</keyword>
<dbReference type="PRINTS" id="PR00724">
    <property type="entry name" value="CRBOXYPTASEC"/>
</dbReference>
<dbReference type="Gene3D" id="3.40.50.1820">
    <property type="entry name" value="alpha/beta hydrolase"/>
    <property type="match status" value="3"/>
</dbReference>
<evidence type="ECO:0000256" key="7">
    <source>
        <dbReference type="ARBA" id="ARBA00022801"/>
    </source>
</evidence>
<evidence type="ECO:0000256" key="10">
    <source>
        <dbReference type="RuleBase" id="RU361156"/>
    </source>
</evidence>
<dbReference type="FunFam" id="3.40.50.1820:FF:000030">
    <property type="entry name" value="Carboxypeptidase"/>
    <property type="match status" value="1"/>
</dbReference>
<feature type="non-terminal residue" evidence="11">
    <location>
        <position position="1"/>
    </location>
</feature>
<evidence type="ECO:0000256" key="8">
    <source>
        <dbReference type="ARBA" id="ARBA00023157"/>
    </source>
</evidence>
<dbReference type="GO" id="GO:0004185">
    <property type="term" value="F:serine-type carboxypeptidase activity"/>
    <property type="evidence" value="ECO:0007669"/>
    <property type="project" value="UniProtKB-UniRule"/>
</dbReference>
<dbReference type="Gene3D" id="3.40.50.11320">
    <property type="match status" value="1"/>
</dbReference>
<dbReference type="GO" id="GO:0006508">
    <property type="term" value="P:proteolysis"/>
    <property type="evidence" value="ECO:0007669"/>
    <property type="project" value="UniProtKB-KW"/>
</dbReference>
<dbReference type="PROSITE" id="PS00131">
    <property type="entry name" value="CARBOXYPEPT_SER_SER"/>
    <property type="match status" value="2"/>
</dbReference>
<proteinExistence type="inferred from homology"/>
<dbReference type="Gene3D" id="6.10.250.940">
    <property type="match status" value="1"/>
</dbReference>
<evidence type="ECO:0000256" key="6">
    <source>
        <dbReference type="ARBA" id="ARBA00022729"/>
    </source>
</evidence>
<organism evidence="11 12">
    <name type="scientific">Escallonia rubra</name>
    <dbReference type="NCBI Taxonomy" id="112253"/>
    <lineage>
        <taxon>Eukaryota</taxon>
        <taxon>Viridiplantae</taxon>
        <taxon>Streptophyta</taxon>
        <taxon>Embryophyta</taxon>
        <taxon>Tracheophyta</taxon>
        <taxon>Spermatophyta</taxon>
        <taxon>Magnoliopsida</taxon>
        <taxon>eudicotyledons</taxon>
        <taxon>Gunneridae</taxon>
        <taxon>Pentapetalae</taxon>
        <taxon>asterids</taxon>
        <taxon>campanulids</taxon>
        <taxon>Escalloniales</taxon>
        <taxon>Escalloniaceae</taxon>
        <taxon>Escallonia</taxon>
    </lineage>
</organism>
<keyword evidence="3" id="KW-0964">Secreted</keyword>
<feature type="signal peptide" evidence="10">
    <location>
        <begin position="1"/>
        <end position="29"/>
    </location>
</feature>
<keyword evidence="12" id="KW-1185">Reference proteome</keyword>
<dbReference type="InterPro" id="IPR018202">
    <property type="entry name" value="Ser_caboxypep_ser_AS"/>
</dbReference>
<evidence type="ECO:0000313" key="11">
    <source>
        <dbReference type="EMBL" id="KAK2991488.1"/>
    </source>
</evidence>
<dbReference type="FunFam" id="3.40.50.1820:FF:000573">
    <property type="entry name" value="Carboxypeptidase"/>
    <property type="match status" value="2"/>
</dbReference>
<evidence type="ECO:0000256" key="2">
    <source>
        <dbReference type="ARBA" id="ARBA00009431"/>
    </source>
</evidence>
<comment type="similarity">
    <text evidence="2 10">Belongs to the peptidase S10 family.</text>
</comment>
<sequence length="1100" mass="122851">MGKTLEFFPTKLNLFFLLLNMLCNGLGHGLRIDQAGSLRTLRRAKMHGGGGFGDEKWTGMGWDVKTTLNVGKMEDDLIEKGLPGQPPGVVFKQYAGYVDVDESKGRSLFYYLAEAVHNPASKPLILWLNGGPGCSSLGVGAMVEIGPFGVKPDGRTLYSKPFAWNKVANTLFLESPAGVGFSYSNTTSDYKLSGDKMTAQDAYTFLVNWFKRYPHYRTRDFYIMGESYSGFYIPELADMIIKRNMVGDSSTVVNLKGVMIGNGIMNDDTDSRGSADYIWSHALISDETHSGLIEHCTGSGKNDQKCEEFEARVEAEAGNIDFYNIYGPECPGHSNATIKANRLQGHDPCEEDYVYKYLNLPQVQEALHANRTKLPYPWDFCSYLVDDWKDSPSTMFPIYKRLIASGLRILLFSEMLRIFDCALDSGDVDAVVPVTGTRYSIDALNLTVIKPWQHWSDDNKEVAGYQVVYDGLTFTTIRGAFTECYEGMRFNPLEKLKRARQSKTSINYLTEDVRNEYLPVHIGPQDGLREADKITILPGQPNGVNFEQYSGYVTVDPEVGRALFYYFVESQNASSKPLVLWLNGGPGCSSFGSGALMELGPFRVNSDGETLSLNDYAWTNVANVLFLESPAGVGFSYSNKTLDYTTGDQQTAADSYTFLVNWLERFPEYKARDFFITGESYAGHYVPQLARLILHNNKITNQTTINLQGIAIGNAEIDFETEYRGMYDFFWTHALISDELHEGVTSNCNLSSEETITETCETYLDQAYAVQGNIFYYDIYVPLCNSSIASCYSGSGFDPLEKLLKAQRSKRLVNFVKQDVPNEYSPVYVGPQDGLKEADKITVLPGQPNGVNFDQYSGYVTVDPKAGRALFYYFTESQNCSSKPLVLWLNGGPGCSSFGNGAMMELSPFRVKSDGRTLWQNTYAWNTVANVLFLESPAGVGFSYSNTTSDYITGDTKTAADTYTFLVNWLERFPEYKTRDFFISGESYAGHYVPQLAQLIIENNKITNQTIINLQGIAIGNAYVDYETEYTGMYDYFWSHAIISDEIHNGITLNCNFTSDATVSDACEDYESQADVARANIFFYDIYAPLCSSSSNTSPS</sequence>
<dbReference type="AlphaFoldDB" id="A0AA88RKG1"/>
<gene>
    <name evidence="11" type="ORF">RJ640_016523</name>
</gene>
<evidence type="ECO:0000256" key="3">
    <source>
        <dbReference type="ARBA" id="ARBA00022525"/>
    </source>
</evidence>
<reference evidence="11" key="1">
    <citation type="submission" date="2022-12" db="EMBL/GenBank/DDBJ databases">
        <title>Draft genome assemblies for two species of Escallonia (Escalloniales).</title>
        <authorList>
            <person name="Chanderbali A."/>
            <person name="Dervinis C."/>
            <person name="Anghel I."/>
            <person name="Soltis D."/>
            <person name="Soltis P."/>
            <person name="Zapata F."/>
        </authorList>
    </citation>
    <scope>NUCLEOTIDE SEQUENCE</scope>
    <source>
        <strain evidence="11">UCBG92.1500</strain>
        <tissue evidence="11">Leaf</tissue>
    </source>
</reference>
<dbReference type="GO" id="GO:0005773">
    <property type="term" value="C:vacuole"/>
    <property type="evidence" value="ECO:0007669"/>
    <property type="project" value="TreeGrafter"/>
</dbReference>
<dbReference type="EMBL" id="JAVXUO010000518">
    <property type="protein sequence ID" value="KAK2991488.1"/>
    <property type="molecule type" value="Genomic_DNA"/>
</dbReference>
<dbReference type="PANTHER" id="PTHR11802:SF78">
    <property type="entry name" value="CARBOXYPEPTIDASE"/>
    <property type="match status" value="1"/>
</dbReference>
<comment type="subcellular location">
    <subcellularLocation>
        <location evidence="1">Secreted</location>
    </subcellularLocation>
</comment>
<dbReference type="SUPFAM" id="SSF53474">
    <property type="entry name" value="alpha/beta-Hydrolases"/>
    <property type="match status" value="3"/>
</dbReference>
<dbReference type="EC" id="3.4.16.-" evidence="10"/>
<protein>
    <recommendedName>
        <fullName evidence="10">Carboxypeptidase</fullName>
        <ecNumber evidence="10">3.4.16.-</ecNumber>
    </recommendedName>
</protein>
<dbReference type="InterPro" id="IPR029058">
    <property type="entry name" value="AB_hydrolase_fold"/>
</dbReference>
<evidence type="ECO:0000256" key="1">
    <source>
        <dbReference type="ARBA" id="ARBA00004613"/>
    </source>
</evidence>
<keyword evidence="9" id="KW-0325">Glycoprotein</keyword>
<name>A0AA88RKG1_9ASTE</name>
<keyword evidence="7 10" id="KW-0378">Hydrolase</keyword>